<dbReference type="PANTHER" id="PTHR36844">
    <property type="entry name" value="PROTEASE PRSW"/>
    <property type="match status" value="1"/>
</dbReference>
<organism evidence="2 3">
    <name type="scientific">Candidatus Sungbacteria bacterium RIFCSPHIGHO2_02_FULL_49_12</name>
    <dbReference type="NCBI Taxonomy" id="1802271"/>
    <lineage>
        <taxon>Bacteria</taxon>
        <taxon>Candidatus Sungiibacteriota</taxon>
    </lineage>
</organism>
<feature type="transmembrane region" description="Helical" evidence="1">
    <location>
        <begin position="6"/>
        <end position="28"/>
    </location>
</feature>
<keyword evidence="1" id="KW-1133">Transmembrane helix</keyword>
<keyword evidence="1" id="KW-0812">Transmembrane</keyword>
<feature type="transmembrane region" description="Helical" evidence="1">
    <location>
        <begin position="208"/>
        <end position="228"/>
    </location>
</feature>
<protein>
    <recommendedName>
        <fullName evidence="4">Protease PrsW</fullName>
    </recommendedName>
</protein>
<keyword evidence="1" id="KW-0472">Membrane</keyword>
<evidence type="ECO:0008006" key="4">
    <source>
        <dbReference type="Google" id="ProtNLM"/>
    </source>
</evidence>
<feature type="transmembrane region" description="Helical" evidence="1">
    <location>
        <begin position="149"/>
        <end position="171"/>
    </location>
</feature>
<feature type="transmembrane region" description="Helical" evidence="1">
    <location>
        <begin position="107"/>
        <end position="129"/>
    </location>
</feature>
<proteinExistence type="predicted"/>
<comment type="caution">
    <text evidence="2">The sequence shown here is derived from an EMBL/GenBank/DDBJ whole genome shotgun (WGS) entry which is preliminary data.</text>
</comment>
<evidence type="ECO:0000313" key="2">
    <source>
        <dbReference type="EMBL" id="OHA00450.1"/>
    </source>
</evidence>
<feature type="transmembrane region" description="Helical" evidence="1">
    <location>
        <begin position="70"/>
        <end position="86"/>
    </location>
</feature>
<sequence>MDFADIIASSIGYVALAFLPPICWLLIYLREDRHPEPKHLIALTFIGGIGSALVALAAERALLFGLDPEKQFIIFFAAIALIEEYVKYLSVKLTALHRLDFNEPIDAMIYMVTAGLGFAAIENVLFLFIQVYDAKLLLGVNLLAGVQLSAARFISANLLHALASAIVGYFLARAWFHPLRKHLIAIGIVCAAILHVTFDYLIMNKDILPGGTAYIAALLGLALVFVLIDFHKLKKENP</sequence>
<dbReference type="Proteomes" id="UP000177362">
    <property type="component" value="Unassembled WGS sequence"/>
</dbReference>
<reference evidence="2 3" key="1">
    <citation type="journal article" date="2016" name="Nat. Commun.">
        <title>Thousands of microbial genomes shed light on interconnected biogeochemical processes in an aquifer system.</title>
        <authorList>
            <person name="Anantharaman K."/>
            <person name="Brown C.T."/>
            <person name="Hug L.A."/>
            <person name="Sharon I."/>
            <person name="Castelle C.J."/>
            <person name="Probst A.J."/>
            <person name="Thomas B.C."/>
            <person name="Singh A."/>
            <person name="Wilkins M.J."/>
            <person name="Karaoz U."/>
            <person name="Brodie E.L."/>
            <person name="Williams K.H."/>
            <person name="Hubbard S.S."/>
            <person name="Banfield J.F."/>
        </authorList>
    </citation>
    <scope>NUCLEOTIDE SEQUENCE [LARGE SCALE GENOMIC DNA]</scope>
</reference>
<name>A0A1G2KLY2_9BACT</name>
<accession>A0A1G2KLY2</accession>
<dbReference type="AlphaFoldDB" id="A0A1G2KLY2"/>
<dbReference type="InterPro" id="IPR026898">
    <property type="entry name" value="PrsW"/>
</dbReference>
<dbReference type="EMBL" id="MHQJ01000046">
    <property type="protein sequence ID" value="OHA00450.1"/>
    <property type="molecule type" value="Genomic_DNA"/>
</dbReference>
<dbReference type="PANTHER" id="PTHR36844:SF1">
    <property type="entry name" value="PROTEASE PRSW"/>
    <property type="match status" value="1"/>
</dbReference>
<evidence type="ECO:0000256" key="1">
    <source>
        <dbReference type="SAM" id="Phobius"/>
    </source>
</evidence>
<dbReference type="GO" id="GO:0008233">
    <property type="term" value="F:peptidase activity"/>
    <property type="evidence" value="ECO:0007669"/>
    <property type="project" value="InterPro"/>
</dbReference>
<evidence type="ECO:0000313" key="3">
    <source>
        <dbReference type="Proteomes" id="UP000177362"/>
    </source>
</evidence>
<feature type="transmembrane region" description="Helical" evidence="1">
    <location>
        <begin position="40"/>
        <end position="58"/>
    </location>
</feature>
<feature type="transmembrane region" description="Helical" evidence="1">
    <location>
        <begin position="183"/>
        <end position="202"/>
    </location>
</feature>
<gene>
    <name evidence="2" type="ORF">A3C11_02215</name>
</gene>
<dbReference type="Pfam" id="PF13367">
    <property type="entry name" value="PrsW-protease"/>
    <property type="match status" value="1"/>
</dbReference>
<dbReference type="STRING" id="1802271.A3C11_02215"/>